<reference evidence="2" key="1">
    <citation type="journal article" date="2019" name="Curr. Biol.">
        <title>Genome Sequence of Striga asiatica Provides Insight into the Evolution of Plant Parasitism.</title>
        <authorList>
            <person name="Yoshida S."/>
            <person name="Kim S."/>
            <person name="Wafula E.K."/>
            <person name="Tanskanen J."/>
            <person name="Kim Y.M."/>
            <person name="Honaas L."/>
            <person name="Yang Z."/>
            <person name="Spallek T."/>
            <person name="Conn C.E."/>
            <person name="Ichihashi Y."/>
            <person name="Cheong K."/>
            <person name="Cui S."/>
            <person name="Der J.P."/>
            <person name="Gundlach H."/>
            <person name="Jiao Y."/>
            <person name="Hori C."/>
            <person name="Ishida J.K."/>
            <person name="Kasahara H."/>
            <person name="Kiba T."/>
            <person name="Kim M.S."/>
            <person name="Koo N."/>
            <person name="Laohavisit A."/>
            <person name="Lee Y.H."/>
            <person name="Lumba S."/>
            <person name="McCourt P."/>
            <person name="Mortimer J.C."/>
            <person name="Mutuku J.M."/>
            <person name="Nomura T."/>
            <person name="Sasaki-Sekimoto Y."/>
            <person name="Seto Y."/>
            <person name="Wang Y."/>
            <person name="Wakatake T."/>
            <person name="Sakakibara H."/>
            <person name="Demura T."/>
            <person name="Yamaguchi S."/>
            <person name="Yoneyama K."/>
            <person name="Manabe R.I."/>
            <person name="Nelson D.C."/>
            <person name="Schulman A.H."/>
            <person name="Timko M.P."/>
            <person name="dePamphilis C.W."/>
            <person name="Choi D."/>
            <person name="Shirasu K."/>
        </authorList>
    </citation>
    <scope>NUCLEOTIDE SEQUENCE [LARGE SCALE GENOMIC DNA]</scope>
    <source>
        <strain evidence="2">cv. UVA1</strain>
    </source>
</reference>
<sequence>KMNENEIIGEPTLGMVFKSQEEAYSYYSNYGIQKGFGVMKRSSKRGDDGVVRYFTFACVKNDQKKKSMGKNSFASKLSTKTVKTENSVYEYRVEEDVKVGDIRKVAVIAADDEEKFELVMKGIRELKLKITNDEKKIVQTSSSQPQDLAEQQQVVSRTNKVLSPMVTRGKGRPATKRKISRLEVVVQKLKKKNQNKKLKESEPNRLKSTKASTKTLEANSMLIKFQLMENITCQGHQIHAFTPEIVQFNHKKSFWRVLHAKAACFTHLSRE</sequence>
<accession>A0A5A7PNZ0</accession>
<gene>
    <name evidence="1" type="ORF">STAS_10749</name>
</gene>
<name>A0A5A7PNZ0_STRAF</name>
<keyword evidence="2" id="KW-1185">Reference proteome</keyword>
<dbReference type="PANTHER" id="PTHR46328">
    <property type="entry name" value="FAR-RED IMPAIRED RESPONSIVE (FAR1) FAMILY PROTEIN-RELATED"/>
    <property type="match status" value="1"/>
</dbReference>
<organism evidence="1 2">
    <name type="scientific">Striga asiatica</name>
    <name type="common">Asiatic witchweed</name>
    <name type="synonym">Buchnera asiatica</name>
    <dbReference type="NCBI Taxonomy" id="4170"/>
    <lineage>
        <taxon>Eukaryota</taxon>
        <taxon>Viridiplantae</taxon>
        <taxon>Streptophyta</taxon>
        <taxon>Embryophyta</taxon>
        <taxon>Tracheophyta</taxon>
        <taxon>Spermatophyta</taxon>
        <taxon>Magnoliopsida</taxon>
        <taxon>eudicotyledons</taxon>
        <taxon>Gunneridae</taxon>
        <taxon>Pentapetalae</taxon>
        <taxon>asterids</taxon>
        <taxon>lamiids</taxon>
        <taxon>Lamiales</taxon>
        <taxon>Orobanchaceae</taxon>
        <taxon>Buchnereae</taxon>
        <taxon>Striga</taxon>
    </lineage>
</organism>
<dbReference type="PANTHER" id="PTHR46328:SF35">
    <property type="entry name" value="PROTEIN FAR1-RELATED SEQUENCE 5-LIKE"/>
    <property type="match status" value="1"/>
</dbReference>
<protein>
    <submittedName>
        <fullName evidence="1">FAR1-related sequence 3</fullName>
    </submittedName>
</protein>
<comment type="caution">
    <text evidence="1">The sequence shown here is derived from an EMBL/GenBank/DDBJ whole genome shotgun (WGS) entry which is preliminary data.</text>
</comment>
<dbReference type="AlphaFoldDB" id="A0A5A7PNZ0"/>
<dbReference type="EMBL" id="BKCP01004905">
    <property type="protein sequence ID" value="GER34520.1"/>
    <property type="molecule type" value="Genomic_DNA"/>
</dbReference>
<evidence type="ECO:0000313" key="2">
    <source>
        <dbReference type="Proteomes" id="UP000325081"/>
    </source>
</evidence>
<proteinExistence type="predicted"/>
<dbReference type="Proteomes" id="UP000325081">
    <property type="component" value="Unassembled WGS sequence"/>
</dbReference>
<dbReference type="OrthoDB" id="747268at2759"/>
<evidence type="ECO:0000313" key="1">
    <source>
        <dbReference type="EMBL" id="GER34520.1"/>
    </source>
</evidence>
<feature type="non-terminal residue" evidence="1">
    <location>
        <position position="1"/>
    </location>
</feature>